<name>A0A4U0X635_9PEZI</name>
<dbReference type="OrthoDB" id="278430at2759"/>
<feature type="region of interest" description="Disordered" evidence="2">
    <location>
        <begin position="565"/>
        <end position="788"/>
    </location>
</feature>
<dbReference type="Pfam" id="PF12752">
    <property type="entry name" value="SUZ"/>
    <property type="match status" value="1"/>
</dbReference>
<feature type="region of interest" description="Disordered" evidence="2">
    <location>
        <begin position="1016"/>
        <end position="1075"/>
    </location>
</feature>
<dbReference type="GO" id="GO:0003676">
    <property type="term" value="F:nucleic acid binding"/>
    <property type="evidence" value="ECO:0007669"/>
    <property type="project" value="UniProtKB-UniRule"/>
</dbReference>
<reference evidence="5 6" key="1">
    <citation type="submission" date="2017-03" db="EMBL/GenBank/DDBJ databases">
        <title>Genomes of endolithic fungi from Antarctica.</title>
        <authorList>
            <person name="Coleine C."/>
            <person name="Masonjones S."/>
            <person name="Stajich J.E."/>
        </authorList>
    </citation>
    <scope>NUCLEOTIDE SEQUENCE [LARGE SCALE GENOMIC DNA]</scope>
    <source>
        <strain evidence="5 6">CCFEE 5187</strain>
    </source>
</reference>
<sequence>MSFAKVTASGYLPHVSKQQSNAAATSNLSQEPHFKLQNAPHAPNGDQRSAQKSAVTSAYTSVSSTERMTGTAPEGARAEPGAPDQISKELDVRGPTDGLLRAVVADDNNTQLSSSGSSAMPASLDGKSVASRTTFALDEKESLRPDDSASVKAVEEDDTFSPPGSIATGSRGGSDSGARAFRDQLHEISVMGPLPQRGPPAMRFNPPSNQSGGEIYVPTSATGVVQTVLPPGGVVDVGIVGGIAPVPDEKLVEALAKPQERLWVLKLEQDIVDFLNSSKESSLELPQCNSFYRLLAHRLADYYSLGHIVDPSLTAVRLYKIPPHSLPPPVSSFSNPPTMNTPPPVVTARKIMRRGGEIGGSGSNTAANSQGASKTTSDAGGESGSDEGQKNKGPQTREERQAKYNEARQRIFGDVEDSETADVANEAKDPSRSSSAGGNAVGKKKGKKQRNNNDDEFEARSAYNAYYATSYSAGLYPSITGDATYYGAYPVSAQPAQYIAPSPGHAILQPYGNLYPQMMQQDLPQYSWSPPGYEAGTPGHTLQKGYDQTSQQSAADLSTAFHRGMSLQSPNMHGQASPQRSNPAIGSYQGNYQPQIQPVNPSYHPISFQSQSPGRSQSPYQVPQAQFSHMSPPYYNRPTSSPGQSIPQSSYPYGQLPTAGHQNNKQVRNQQHPLPGSFNRPQFNPQSQTFIPGGQMGPYPAQSYSPHMNLPIPSTSNFPSFNPMPSQLQRQSSNHSQASSFGSPHLSQITSSIQRPNGQGMSHPLPQPVFTPALSAGHTPAPVTTGQSSIAKYGAAASLPRKPPPPAGGIQIPKSGEGQRAMPPYNYPATARLPSNPMAGFNRTGSLVGSVRGGGQPTLPTFPALSIPVSFYPPTSLLLKPLYPPIPFSTYTSHTHTPHTPPNANQTRKTHDSTRCRSIRFRTPAHPTTSATPAPKDALTTTTSVLRNAASLPAEDVSVPVSDFARQALAGSERGVWLNRGDEAPPRYADTCSAGIVEAPQLSAYATDALARVSASVKGKEKEQGGARRNGPRRRVWVNEGDEAPPRFEDDEDERVVDGNGESPGGGGDSSGGGGEIAMFVLFWSRRRCGNGEKWGL</sequence>
<dbReference type="InterPro" id="IPR051937">
    <property type="entry name" value="R3H_domain_containing"/>
</dbReference>
<organism evidence="5 6">
    <name type="scientific">Cryomyces minteri</name>
    <dbReference type="NCBI Taxonomy" id="331657"/>
    <lineage>
        <taxon>Eukaryota</taxon>
        <taxon>Fungi</taxon>
        <taxon>Dikarya</taxon>
        <taxon>Ascomycota</taxon>
        <taxon>Pezizomycotina</taxon>
        <taxon>Dothideomycetes</taxon>
        <taxon>Dothideomycetes incertae sedis</taxon>
        <taxon>Cryomyces</taxon>
    </lineage>
</organism>
<accession>A0A4U0X635</accession>
<feature type="compositionally biased region" description="Polar residues" evidence="2">
    <location>
        <begin position="679"/>
        <end position="690"/>
    </location>
</feature>
<dbReference type="CDD" id="cd02642">
    <property type="entry name" value="R3H_encore_like"/>
    <property type="match status" value="1"/>
</dbReference>
<dbReference type="Proteomes" id="UP000308768">
    <property type="component" value="Unassembled WGS sequence"/>
</dbReference>
<proteinExistence type="predicted"/>
<evidence type="ECO:0000313" key="5">
    <source>
        <dbReference type="EMBL" id="TKA71942.1"/>
    </source>
</evidence>
<feature type="domain" description="R3H" evidence="3">
    <location>
        <begin position="261"/>
        <end position="324"/>
    </location>
</feature>
<dbReference type="InterPro" id="IPR001374">
    <property type="entry name" value="R3H_dom"/>
</dbReference>
<keyword evidence="6" id="KW-1185">Reference proteome</keyword>
<feature type="compositionally biased region" description="Basic and acidic residues" evidence="2">
    <location>
        <begin position="137"/>
        <end position="149"/>
    </location>
</feature>
<feature type="compositionally biased region" description="Basic and acidic residues" evidence="2">
    <location>
        <begin position="387"/>
        <end position="413"/>
    </location>
</feature>
<evidence type="ECO:0000313" key="6">
    <source>
        <dbReference type="Proteomes" id="UP000308768"/>
    </source>
</evidence>
<feature type="domain" description="SUZ" evidence="4">
    <location>
        <begin position="326"/>
        <end position="416"/>
    </location>
</feature>
<feature type="region of interest" description="Disordered" evidence="2">
    <location>
        <begin position="893"/>
        <end position="914"/>
    </location>
</feature>
<dbReference type="PROSITE" id="PS51061">
    <property type="entry name" value="R3H"/>
    <property type="match status" value="1"/>
</dbReference>
<evidence type="ECO:0008006" key="7">
    <source>
        <dbReference type="Google" id="ProtNLM"/>
    </source>
</evidence>
<feature type="compositionally biased region" description="Polar residues" evidence="2">
    <location>
        <begin position="702"/>
        <end position="760"/>
    </location>
</feature>
<feature type="region of interest" description="Disordered" evidence="2">
    <location>
        <begin position="136"/>
        <end position="178"/>
    </location>
</feature>
<dbReference type="Pfam" id="PF01424">
    <property type="entry name" value="R3H"/>
    <property type="match status" value="1"/>
</dbReference>
<dbReference type="PROSITE" id="PS51673">
    <property type="entry name" value="SUZ"/>
    <property type="match status" value="1"/>
</dbReference>
<feature type="compositionally biased region" description="Polar residues" evidence="2">
    <location>
        <begin position="363"/>
        <end position="376"/>
    </location>
</feature>
<feature type="region of interest" description="Disordered" evidence="2">
    <location>
        <begin position="355"/>
        <end position="454"/>
    </location>
</feature>
<dbReference type="InterPro" id="IPR036867">
    <property type="entry name" value="R3H_dom_sf"/>
</dbReference>
<keyword evidence="1" id="KW-0597">Phosphoprotein</keyword>
<evidence type="ECO:0000259" key="3">
    <source>
        <dbReference type="PROSITE" id="PS51061"/>
    </source>
</evidence>
<dbReference type="STRING" id="331657.A0A4U0X635"/>
<dbReference type="AlphaFoldDB" id="A0A4U0X635"/>
<dbReference type="InterPro" id="IPR024771">
    <property type="entry name" value="SUZ"/>
</dbReference>
<evidence type="ECO:0000256" key="1">
    <source>
        <dbReference type="ARBA" id="ARBA00022553"/>
    </source>
</evidence>
<dbReference type="PANTHER" id="PTHR15672:SF8">
    <property type="entry name" value="PROTEIN ENCORE"/>
    <property type="match status" value="1"/>
</dbReference>
<dbReference type="EMBL" id="NAJN01000532">
    <property type="protein sequence ID" value="TKA71942.1"/>
    <property type="molecule type" value="Genomic_DNA"/>
</dbReference>
<dbReference type="Gene3D" id="3.30.1370.50">
    <property type="entry name" value="R3H-like domain"/>
    <property type="match status" value="1"/>
</dbReference>
<feature type="compositionally biased region" description="Low complexity" evidence="2">
    <location>
        <begin position="53"/>
        <end position="65"/>
    </location>
</feature>
<feature type="compositionally biased region" description="Gly residues" evidence="2">
    <location>
        <begin position="1062"/>
        <end position="1075"/>
    </location>
</feature>
<protein>
    <recommendedName>
        <fullName evidence="7">SUZ domain-containing protein</fullName>
    </recommendedName>
</protein>
<dbReference type="SMART" id="SM00393">
    <property type="entry name" value="R3H"/>
    <property type="match status" value="1"/>
</dbReference>
<feature type="region of interest" description="Disordered" evidence="2">
    <location>
        <begin position="1"/>
        <end position="99"/>
    </location>
</feature>
<feature type="compositionally biased region" description="Polar residues" evidence="2">
    <location>
        <begin position="16"/>
        <end position="30"/>
    </location>
</feature>
<evidence type="ECO:0000256" key="2">
    <source>
        <dbReference type="SAM" id="MobiDB-lite"/>
    </source>
</evidence>
<dbReference type="GO" id="GO:0006012">
    <property type="term" value="P:galactose metabolic process"/>
    <property type="evidence" value="ECO:0007669"/>
    <property type="project" value="TreeGrafter"/>
</dbReference>
<feature type="compositionally biased region" description="Polar residues" evidence="2">
    <location>
        <begin position="660"/>
        <end position="672"/>
    </location>
</feature>
<feature type="compositionally biased region" description="Polar residues" evidence="2">
    <location>
        <begin position="637"/>
        <end position="652"/>
    </location>
</feature>
<gene>
    <name evidence="5" type="ORF">B0A49_05337</name>
</gene>
<dbReference type="PANTHER" id="PTHR15672">
    <property type="entry name" value="CAMP-REGULATED PHOSPHOPROTEIN 21 RELATED R3H DOMAIN CONTAINING PROTEIN"/>
    <property type="match status" value="1"/>
</dbReference>
<dbReference type="SUPFAM" id="SSF82708">
    <property type="entry name" value="R3H domain"/>
    <property type="match status" value="1"/>
</dbReference>
<feature type="compositionally biased region" description="Polar residues" evidence="2">
    <location>
        <begin position="607"/>
        <end position="629"/>
    </location>
</feature>
<feature type="compositionally biased region" description="Polar residues" evidence="2">
    <location>
        <begin position="566"/>
        <end position="600"/>
    </location>
</feature>
<feature type="region of interest" description="Disordered" evidence="2">
    <location>
        <begin position="106"/>
        <end position="125"/>
    </location>
</feature>
<evidence type="ECO:0000259" key="4">
    <source>
        <dbReference type="PROSITE" id="PS51673"/>
    </source>
</evidence>
<feature type="compositionally biased region" description="Low complexity" evidence="2">
    <location>
        <begin position="72"/>
        <end position="83"/>
    </location>
</feature>
<comment type="caution">
    <text evidence="5">The sequence shown here is derived from an EMBL/GenBank/DDBJ whole genome shotgun (WGS) entry which is preliminary data.</text>
</comment>